<evidence type="ECO:0000313" key="2">
    <source>
        <dbReference type="EMBL" id="SDF48815.1"/>
    </source>
</evidence>
<reference evidence="3" key="1">
    <citation type="submission" date="2016-10" db="EMBL/GenBank/DDBJ databases">
        <authorList>
            <person name="Varghese N."/>
            <person name="Submissions S."/>
        </authorList>
    </citation>
    <scope>NUCLEOTIDE SEQUENCE [LARGE SCALE GENOMIC DNA]</scope>
    <source>
        <strain evidence="3">DSM 16477</strain>
    </source>
</reference>
<dbReference type="Pfam" id="PF13641">
    <property type="entry name" value="Glyco_tranf_2_3"/>
    <property type="match status" value="1"/>
</dbReference>
<evidence type="ECO:0000313" key="3">
    <source>
        <dbReference type="Proteomes" id="UP000199399"/>
    </source>
</evidence>
<evidence type="ECO:0008006" key="4">
    <source>
        <dbReference type="Google" id="ProtNLM"/>
    </source>
</evidence>
<dbReference type="Proteomes" id="UP000199399">
    <property type="component" value="Unassembled WGS sequence"/>
</dbReference>
<dbReference type="RefSeq" id="WP_093740322.1">
    <property type="nucleotide sequence ID" value="NZ_FNBP01000002.1"/>
</dbReference>
<dbReference type="AlphaFoldDB" id="A0A1G7LH73"/>
<dbReference type="STRING" id="218672.SAMN04489759_102302"/>
<feature type="region of interest" description="Disordered" evidence="1">
    <location>
        <begin position="318"/>
        <end position="337"/>
    </location>
</feature>
<dbReference type="OrthoDB" id="9771846at2"/>
<dbReference type="CDD" id="cd04186">
    <property type="entry name" value="GT_2_like_c"/>
    <property type="match status" value="1"/>
</dbReference>
<dbReference type="Gene3D" id="3.90.550.10">
    <property type="entry name" value="Spore Coat Polysaccharide Biosynthesis Protein SpsA, Chain A"/>
    <property type="match status" value="1"/>
</dbReference>
<dbReference type="EMBL" id="FNBP01000002">
    <property type="protein sequence ID" value="SDF48815.1"/>
    <property type="molecule type" value="Genomic_DNA"/>
</dbReference>
<dbReference type="SUPFAM" id="SSF53448">
    <property type="entry name" value="Nucleotide-diphospho-sugar transferases"/>
    <property type="match status" value="1"/>
</dbReference>
<organism evidence="2 3">
    <name type="scientific">Sulfitobacter delicatus</name>
    <dbReference type="NCBI Taxonomy" id="218672"/>
    <lineage>
        <taxon>Bacteria</taxon>
        <taxon>Pseudomonadati</taxon>
        <taxon>Pseudomonadota</taxon>
        <taxon>Alphaproteobacteria</taxon>
        <taxon>Rhodobacterales</taxon>
        <taxon>Roseobacteraceae</taxon>
        <taxon>Sulfitobacter</taxon>
    </lineage>
</organism>
<protein>
    <recommendedName>
        <fullName evidence="4">Glycosyltransferase 2-like domain-containing protein</fullName>
    </recommendedName>
</protein>
<name>A0A1G7LH73_9RHOB</name>
<keyword evidence="3" id="KW-1185">Reference proteome</keyword>
<sequence length="337" mass="36959">MKPPSLLVIVLNYRTAEMTLRAAEAALADLPAQDVARAELVIVDNDSGDGSAALLEQAIAQRGWGAGHRVRLIRASRNGGFGAGNNIAMRAGMSDGSAPDFVHVVNSDAFLDPGCISALLSHLQANPQAGIVGSHVRGEDDLPHTTAFRFPTIAGEFEGAARLGPVTRLLKSHVVAPPLPSQAAQVDWVAGASVMLRGEMLREIGLFDEGYFLYFEETDLCLRAARAGWHCWYLPQARCVHVGSVSTGMKDWQRMPRYWFDSRHRYFAKNHGRAYALLALLARLSGTGLHHLRCLLTKRRPEEAPGFARDLLAHALTRKRHRPHTTTTRRPATEDHS</sequence>
<accession>A0A1G7LH73</accession>
<dbReference type="PANTHER" id="PTHR43179">
    <property type="entry name" value="RHAMNOSYLTRANSFERASE WBBL"/>
    <property type="match status" value="1"/>
</dbReference>
<evidence type="ECO:0000256" key="1">
    <source>
        <dbReference type="SAM" id="MobiDB-lite"/>
    </source>
</evidence>
<dbReference type="InterPro" id="IPR029044">
    <property type="entry name" value="Nucleotide-diphossugar_trans"/>
</dbReference>
<proteinExistence type="predicted"/>
<dbReference type="PANTHER" id="PTHR43179:SF7">
    <property type="entry name" value="RHAMNOSYLTRANSFERASE WBBL"/>
    <property type="match status" value="1"/>
</dbReference>
<gene>
    <name evidence="2" type="ORF">SAMN04489759_102302</name>
</gene>